<organism evidence="2 3">
    <name type="scientific">Bacillus gobiensis</name>
    <dbReference type="NCBI Taxonomy" id="1441095"/>
    <lineage>
        <taxon>Bacteria</taxon>
        <taxon>Bacillati</taxon>
        <taxon>Bacillota</taxon>
        <taxon>Bacilli</taxon>
        <taxon>Bacillales</taxon>
        <taxon>Bacillaceae</taxon>
        <taxon>Bacillus</taxon>
    </lineage>
</organism>
<dbReference type="OrthoDB" id="9801008at2"/>
<reference evidence="2 3" key="2">
    <citation type="journal article" date="2016" name="Int. J. Syst. Evol. Microbiol.">
        <title>Bacillus gobiensis sp. nov., isolated from a soil sample.</title>
        <authorList>
            <person name="Liu B."/>
            <person name="Liu G.H."/>
            <person name="Cetin S."/>
            <person name="Schumann P."/>
            <person name="Pan Z.Z."/>
            <person name="Chen Q.Q."/>
        </authorList>
    </citation>
    <scope>NUCLEOTIDE SEQUENCE [LARGE SCALE GENOMIC DNA]</scope>
    <source>
        <strain evidence="2 3">FJAT-4402</strain>
    </source>
</reference>
<accession>A0A0M4FSG0</accession>
<dbReference type="AlphaFoldDB" id="A0A0M4FSG0"/>
<dbReference type="Proteomes" id="UP000067625">
    <property type="component" value="Chromosome"/>
</dbReference>
<dbReference type="PATRIC" id="fig|1441095.3.peg.2947"/>
<dbReference type="STRING" id="1441095.AM592_13425"/>
<evidence type="ECO:0000313" key="2">
    <source>
        <dbReference type="EMBL" id="ALC82471.1"/>
    </source>
</evidence>
<dbReference type="RefSeq" id="WP_053604262.1">
    <property type="nucleotide sequence ID" value="NZ_CP012600.1"/>
</dbReference>
<evidence type="ECO:0000259" key="1">
    <source>
        <dbReference type="Pfam" id="PF12674"/>
    </source>
</evidence>
<dbReference type="EMBL" id="CP012600">
    <property type="protein sequence ID" value="ALC82471.1"/>
    <property type="molecule type" value="Genomic_DNA"/>
</dbReference>
<sequence>MEQICQSCSMPMSLEVFGTEQTGEKTNEYCKYCYENGTFTQPDTTMEEMIEICVPHMTGEGMPEQQARSILKEVLPALSRWKVDPLFVKLPTQVFNGDIE</sequence>
<evidence type="ECO:0000313" key="3">
    <source>
        <dbReference type="Proteomes" id="UP000067625"/>
    </source>
</evidence>
<protein>
    <submittedName>
        <fullName evidence="2">Transcriptional regulator</fullName>
    </submittedName>
</protein>
<dbReference type="InterPro" id="IPR025868">
    <property type="entry name" value="Zn_ribbon_dom_put"/>
</dbReference>
<keyword evidence="3" id="KW-1185">Reference proteome</keyword>
<feature type="domain" description="Putative zinc ribbon" evidence="1">
    <location>
        <begin position="4"/>
        <end position="82"/>
    </location>
</feature>
<reference evidence="3" key="1">
    <citation type="submission" date="2015-08" db="EMBL/GenBank/DDBJ databases">
        <title>Genome sequencing project for genomic taxonomy and phylogenomics of Bacillus-like bacteria.</title>
        <authorList>
            <person name="Liu B."/>
            <person name="Wang J."/>
            <person name="Zhu Y."/>
            <person name="Liu G."/>
            <person name="Chen Q."/>
            <person name="Chen Z."/>
            <person name="Lan J."/>
            <person name="Che J."/>
            <person name="Ge C."/>
            <person name="Shi H."/>
            <person name="Pan Z."/>
            <person name="Liu X."/>
        </authorList>
    </citation>
    <scope>NUCLEOTIDE SEQUENCE [LARGE SCALE GENOMIC DNA]</scope>
    <source>
        <strain evidence="3">FJAT-4402</strain>
    </source>
</reference>
<name>A0A0M4FSG0_9BACI</name>
<gene>
    <name evidence="2" type="ORF">AM592_13425</name>
</gene>
<dbReference type="Pfam" id="PF12674">
    <property type="entry name" value="Zn_ribbon_2"/>
    <property type="match status" value="1"/>
</dbReference>
<proteinExistence type="predicted"/>